<sequence>MAIDDATVSNQITGPVDDETKKGPDAVVKSEASSDSGNNNRRRFREYNEAAFDQSEDPRFYKPIPEYEGIHRWDPDFDWSEEEEKRLVRKVDWRICTFACITFFALQLDRGNVVQATSDTMLADLGMNTNDYNTGQTIFYCAFLFAELPSQLISKKLGPDRWIPIQMFSWSLIAACQAFLTNRGGYYACRALLGLFEGGFIPDTILFLSFWYKSRELPIRLSFFWVSYQGTAIIGAFLAFGFLHIRREDGTGGWRYLFAYEGLITGVIAIIAAFWMPPSPTQTKGILRGKDGWFSEREEKILVNRIIRDDPSKGTMHNRQAVTPKMLWKALWDYDMWPIYLLGLTWMIPNTPATSYISIQLKSLGYNTFQTNLMTIPAYALFIVNLLFWTWVSERFDVRFLLGIVSEVWCLVPLIALAVLPDNTSPWALWILNVILIGAPYVHAIIVAMTSRNAGSVSTRTVASAIYNMMVQVSNIIGNNIYRENDKPHYRVGNRVLIALAAWSLVLFVGARYYYEWRNKKRAEIWDRMSSTEREQYLAANGDKGNKRRYWMSDHLVPARKAKCF</sequence>
<dbReference type="GeneID" id="2874029"/>
<reference evidence="10" key="1">
    <citation type="journal article" date="2005" name="Nature">
        <title>Sequencing of Aspergillus nidulans and comparative analysis with A. fumigatus and A. oryzae.</title>
        <authorList>
            <person name="Galagan J.E."/>
            <person name="Calvo S.E."/>
            <person name="Cuomo C."/>
            <person name="Ma L.J."/>
            <person name="Wortman J.R."/>
            <person name="Batzoglou S."/>
            <person name="Lee S.I."/>
            <person name="Basturkmen M."/>
            <person name="Spevak C.C."/>
            <person name="Clutterbuck J."/>
            <person name="Kapitonov V."/>
            <person name="Jurka J."/>
            <person name="Scazzocchio C."/>
            <person name="Farman M."/>
            <person name="Butler J."/>
            <person name="Purcell S."/>
            <person name="Harris S."/>
            <person name="Braus G.H."/>
            <person name="Draht O."/>
            <person name="Busch S."/>
            <person name="D'Enfert C."/>
            <person name="Bouchier C."/>
            <person name="Goldman G.H."/>
            <person name="Bell-Pedersen D."/>
            <person name="Griffiths-Jones S."/>
            <person name="Doonan J.H."/>
            <person name="Yu J."/>
            <person name="Vienken K."/>
            <person name="Pain A."/>
            <person name="Freitag M."/>
            <person name="Selker E.U."/>
            <person name="Archer D.B."/>
            <person name="Penalva M.A."/>
            <person name="Oakley B.R."/>
            <person name="Momany M."/>
            <person name="Tanaka T."/>
            <person name="Kumagai T."/>
            <person name="Asai K."/>
            <person name="Machida M."/>
            <person name="Nierman W.C."/>
            <person name="Denning D.W."/>
            <person name="Caddick M."/>
            <person name="Hynes M."/>
            <person name="Paoletti M."/>
            <person name="Fischer R."/>
            <person name="Miller B."/>
            <person name="Dyer P."/>
            <person name="Sachs M.S."/>
            <person name="Osmani S.A."/>
            <person name="Birren B.W."/>
        </authorList>
    </citation>
    <scope>NUCLEOTIDE SEQUENCE [LARGE SCALE GENOMIC DNA]</scope>
    <source>
        <strain evidence="10">FGSC A4 / ATCC 38163 / CBS 112.46 / NRRL 194 / M139</strain>
    </source>
</reference>
<evidence type="ECO:0000313" key="10">
    <source>
        <dbReference type="Proteomes" id="UP000000560"/>
    </source>
</evidence>
<feature type="transmembrane region" description="Helical" evidence="7">
    <location>
        <begin position="192"/>
        <end position="212"/>
    </location>
</feature>
<proteinExistence type="predicted"/>
<dbReference type="Pfam" id="PF07690">
    <property type="entry name" value="MFS_1"/>
    <property type="match status" value="1"/>
</dbReference>
<feature type="transmembrane region" description="Helical" evidence="7">
    <location>
        <begin position="257"/>
        <end position="276"/>
    </location>
</feature>
<evidence type="ECO:0000256" key="3">
    <source>
        <dbReference type="ARBA" id="ARBA00022692"/>
    </source>
</evidence>
<feature type="region of interest" description="Disordered" evidence="6">
    <location>
        <begin position="1"/>
        <end position="49"/>
    </location>
</feature>
<dbReference type="InterPro" id="IPR036259">
    <property type="entry name" value="MFS_trans_sf"/>
</dbReference>
<evidence type="ECO:0000256" key="2">
    <source>
        <dbReference type="ARBA" id="ARBA00022448"/>
    </source>
</evidence>
<dbReference type="Proteomes" id="UP000000560">
    <property type="component" value="Chromosome VI"/>
</dbReference>
<evidence type="ECO:0000256" key="7">
    <source>
        <dbReference type="SAM" id="Phobius"/>
    </source>
</evidence>
<dbReference type="GO" id="GO:0016020">
    <property type="term" value="C:membrane"/>
    <property type="evidence" value="ECO:0000318"/>
    <property type="project" value="GO_Central"/>
</dbReference>
<dbReference type="FunFam" id="1.20.1250.20:FF:000106">
    <property type="entry name" value="MFS transporter, putative"/>
    <property type="match status" value="1"/>
</dbReference>
<dbReference type="OMA" id="SWFWTSY"/>
<dbReference type="KEGG" id="ani:ANIA_02959"/>
<evidence type="ECO:0000256" key="1">
    <source>
        <dbReference type="ARBA" id="ARBA00004141"/>
    </source>
</evidence>
<dbReference type="RefSeq" id="XP_660563.1">
    <property type="nucleotide sequence ID" value="XM_655471.1"/>
</dbReference>
<evidence type="ECO:0000256" key="5">
    <source>
        <dbReference type="ARBA" id="ARBA00023136"/>
    </source>
</evidence>
<evidence type="ECO:0000259" key="8">
    <source>
        <dbReference type="PROSITE" id="PS50850"/>
    </source>
</evidence>
<dbReference type="eggNOG" id="KOG2533">
    <property type="taxonomic scope" value="Eukaryota"/>
</dbReference>
<dbReference type="HOGENOM" id="CLU_001265_2_0_1"/>
<feature type="transmembrane region" description="Helical" evidence="7">
    <location>
        <begin position="398"/>
        <end position="420"/>
    </location>
</feature>
<dbReference type="PANTHER" id="PTHR43791:SF104">
    <property type="entry name" value="MAJOR FACILITATOR SUPERFAMILY (MFS) PROFILE DOMAIN-CONTAINING PROTEIN-RELATED"/>
    <property type="match status" value="1"/>
</dbReference>
<dbReference type="PANTHER" id="PTHR43791">
    <property type="entry name" value="PERMEASE-RELATED"/>
    <property type="match status" value="1"/>
</dbReference>
<evidence type="ECO:0000256" key="4">
    <source>
        <dbReference type="ARBA" id="ARBA00022989"/>
    </source>
</evidence>
<accession>C8VJ17</accession>
<keyword evidence="5 7" id="KW-0472">Membrane</keyword>
<gene>
    <name evidence="9" type="ORF">ANIA_02959</name>
</gene>
<feature type="transmembrane region" description="Helical" evidence="7">
    <location>
        <begin position="496"/>
        <end position="515"/>
    </location>
</feature>
<feature type="transmembrane region" description="Helical" evidence="7">
    <location>
        <begin position="427"/>
        <end position="449"/>
    </location>
</feature>
<keyword evidence="3 7" id="KW-0812">Transmembrane</keyword>
<feature type="domain" description="Major facilitator superfamily (MFS) profile" evidence="8">
    <location>
        <begin position="95"/>
        <end position="519"/>
    </location>
</feature>
<dbReference type="SUPFAM" id="SSF103473">
    <property type="entry name" value="MFS general substrate transporter"/>
    <property type="match status" value="1"/>
</dbReference>
<protein>
    <submittedName>
        <fullName evidence="9">Transporter, putative (AFU_orthologue AFUA_3G07950)</fullName>
    </submittedName>
</protein>
<dbReference type="GO" id="GO:0022857">
    <property type="term" value="F:transmembrane transporter activity"/>
    <property type="evidence" value="ECO:0000318"/>
    <property type="project" value="GO_Central"/>
</dbReference>
<dbReference type="EMBL" id="BN001306">
    <property type="protein sequence ID" value="CBF83667.1"/>
    <property type="molecule type" value="Genomic_DNA"/>
</dbReference>
<evidence type="ECO:0000313" key="9">
    <source>
        <dbReference type="EMBL" id="CBF83667.1"/>
    </source>
</evidence>
<dbReference type="AlphaFoldDB" id="Q5B921"/>
<dbReference type="PROSITE" id="PS50850">
    <property type="entry name" value="MFS"/>
    <property type="match status" value="1"/>
</dbReference>
<dbReference type="InterPro" id="IPR020846">
    <property type="entry name" value="MFS_dom"/>
</dbReference>
<dbReference type="InterPro" id="IPR011701">
    <property type="entry name" value="MFS"/>
</dbReference>
<dbReference type="FunFam" id="1.20.1250.20:FF:000247">
    <property type="entry name" value="MFS general substrate transporter"/>
    <property type="match status" value="1"/>
</dbReference>
<feature type="transmembrane region" description="Helical" evidence="7">
    <location>
        <begin position="224"/>
        <end position="245"/>
    </location>
</feature>
<keyword evidence="4 7" id="KW-1133">Transmembrane helix</keyword>
<reference evidence="10" key="2">
    <citation type="journal article" date="2009" name="Fungal Genet. Biol.">
        <title>The 2008 update of the Aspergillus nidulans genome annotation: a community effort.</title>
        <authorList>
            <person name="Wortman J.R."/>
            <person name="Gilsenan J.M."/>
            <person name="Joardar V."/>
            <person name="Deegan J."/>
            <person name="Clutterbuck J."/>
            <person name="Andersen M.R."/>
            <person name="Archer D."/>
            <person name="Bencina M."/>
            <person name="Braus G."/>
            <person name="Coutinho P."/>
            <person name="von Dohren H."/>
            <person name="Doonan J."/>
            <person name="Driessen A.J."/>
            <person name="Durek P."/>
            <person name="Espeso E."/>
            <person name="Fekete E."/>
            <person name="Flipphi M."/>
            <person name="Estrada C.G."/>
            <person name="Geysens S."/>
            <person name="Goldman G."/>
            <person name="de Groot P.W."/>
            <person name="Hansen K."/>
            <person name="Harris S.D."/>
            <person name="Heinekamp T."/>
            <person name="Helmstaedt K."/>
            <person name="Henrissat B."/>
            <person name="Hofmann G."/>
            <person name="Homan T."/>
            <person name="Horio T."/>
            <person name="Horiuchi H."/>
            <person name="James S."/>
            <person name="Jones M."/>
            <person name="Karaffa L."/>
            <person name="Karanyi Z."/>
            <person name="Kato M."/>
            <person name="Keller N."/>
            <person name="Kelly D.E."/>
            <person name="Kiel J.A."/>
            <person name="Kim J.M."/>
            <person name="van der Klei I.J."/>
            <person name="Klis F.M."/>
            <person name="Kovalchuk A."/>
            <person name="Krasevec N."/>
            <person name="Kubicek C.P."/>
            <person name="Liu B."/>
            <person name="Maccabe A."/>
            <person name="Meyer V."/>
            <person name="Mirabito P."/>
            <person name="Miskei M."/>
            <person name="Mos M."/>
            <person name="Mullins J."/>
            <person name="Nelson D.R."/>
            <person name="Nielsen J."/>
            <person name="Oakley B.R."/>
            <person name="Osmani S.A."/>
            <person name="Pakula T."/>
            <person name="Paszewski A."/>
            <person name="Paulsen I."/>
            <person name="Pilsyk S."/>
            <person name="Pocsi I."/>
            <person name="Punt P.J."/>
            <person name="Ram A.F."/>
            <person name="Ren Q."/>
            <person name="Robellet X."/>
            <person name="Robson G."/>
            <person name="Seiboth B."/>
            <person name="van Solingen P."/>
            <person name="Specht T."/>
            <person name="Sun J."/>
            <person name="Taheri-Talesh N."/>
            <person name="Takeshita N."/>
            <person name="Ussery D."/>
            <person name="vanKuyk P.A."/>
            <person name="Visser H."/>
            <person name="van de Vondervoort P.J."/>
            <person name="de Vries R.P."/>
            <person name="Walton J."/>
            <person name="Xiang X."/>
            <person name="Xiong Y."/>
            <person name="Zeng A.P."/>
            <person name="Brandt B.W."/>
            <person name="Cornell M.J."/>
            <person name="van den Hondel C.A."/>
            <person name="Visser J."/>
            <person name="Oliver S.G."/>
            <person name="Turner G."/>
        </authorList>
    </citation>
    <scope>GENOME REANNOTATION</scope>
    <source>
        <strain evidence="10">FGSC A4 / ATCC 38163 / CBS 112.46 / NRRL 194 / M139</strain>
    </source>
</reference>
<dbReference type="OrthoDB" id="1935484at2759"/>
<evidence type="ECO:0000256" key="6">
    <source>
        <dbReference type="SAM" id="MobiDB-lite"/>
    </source>
</evidence>
<organism evidence="9 10">
    <name type="scientific">Emericella nidulans (strain FGSC A4 / ATCC 38163 / CBS 112.46 / NRRL 194 / M139)</name>
    <name type="common">Aspergillus nidulans</name>
    <dbReference type="NCBI Taxonomy" id="227321"/>
    <lineage>
        <taxon>Eukaryota</taxon>
        <taxon>Fungi</taxon>
        <taxon>Dikarya</taxon>
        <taxon>Ascomycota</taxon>
        <taxon>Pezizomycotina</taxon>
        <taxon>Eurotiomycetes</taxon>
        <taxon>Eurotiomycetidae</taxon>
        <taxon>Eurotiales</taxon>
        <taxon>Aspergillaceae</taxon>
        <taxon>Aspergillus</taxon>
        <taxon>Aspergillus subgen. Nidulantes</taxon>
    </lineage>
</organism>
<name>Q5B921_EMENI</name>
<dbReference type="InParanoid" id="Q5B921"/>
<comment type="subcellular location">
    <subcellularLocation>
        <location evidence="1">Membrane</location>
        <topology evidence="1">Multi-pass membrane protein</topology>
    </subcellularLocation>
</comment>
<keyword evidence="2" id="KW-0813">Transport</keyword>
<feature type="transmembrane region" description="Helical" evidence="7">
    <location>
        <begin position="337"/>
        <end position="359"/>
    </location>
</feature>
<dbReference type="FunCoup" id="Q5B921">
    <property type="interactions" value="64"/>
</dbReference>
<dbReference type="Gene3D" id="1.20.1250.20">
    <property type="entry name" value="MFS general substrate transporter like domains"/>
    <property type="match status" value="2"/>
</dbReference>
<feature type="transmembrane region" description="Helical" evidence="7">
    <location>
        <begin position="371"/>
        <end position="392"/>
    </location>
</feature>
<keyword evidence="10" id="KW-1185">Reference proteome</keyword>
<accession>Q5B921</accession>